<reference evidence="2" key="1">
    <citation type="journal article" date="2016" name="Nature">
        <title>Genome evolution in the allotetraploid frog Xenopus laevis.</title>
        <authorList>
            <person name="Session A.M."/>
            <person name="Uno Y."/>
            <person name="Kwon T."/>
            <person name="Chapman J.A."/>
            <person name="Toyoda A."/>
            <person name="Takahashi S."/>
            <person name="Fukui A."/>
            <person name="Hikosaka A."/>
            <person name="Suzuki A."/>
            <person name="Kondo M."/>
            <person name="van Heeringen S.J."/>
            <person name="Quigley I."/>
            <person name="Heinz S."/>
            <person name="Ogino H."/>
            <person name="Ochi H."/>
            <person name="Hellsten U."/>
            <person name="Lyons J.B."/>
            <person name="Simakov O."/>
            <person name="Putnam N."/>
            <person name="Stites J."/>
            <person name="Kuroki Y."/>
            <person name="Tanaka T."/>
            <person name="Michiue T."/>
            <person name="Watanabe M."/>
            <person name="Bogdanovic O."/>
            <person name="Lister R."/>
            <person name="Georgiou G."/>
            <person name="Paranjpe S.S."/>
            <person name="van Kruijsbergen I."/>
            <person name="Shu S."/>
            <person name="Carlson J."/>
            <person name="Kinoshita T."/>
            <person name="Ohta Y."/>
            <person name="Mawaribuchi S."/>
            <person name="Jenkins J."/>
            <person name="Grimwood J."/>
            <person name="Schmutz J."/>
            <person name="Mitros T."/>
            <person name="Mozaffari S.V."/>
            <person name="Suzuki Y."/>
            <person name="Haramoto Y."/>
            <person name="Yamamoto T.S."/>
            <person name="Takagi C."/>
            <person name="Heald R."/>
            <person name="Miller K."/>
            <person name="Haudenschild C."/>
            <person name="Kitzman J."/>
            <person name="Nakayama T."/>
            <person name="Izutsu Y."/>
            <person name="Robert J."/>
            <person name="Fortriede J."/>
            <person name="Burns K."/>
            <person name="Lotay V."/>
            <person name="Karimi K."/>
            <person name="Yasuoka Y."/>
            <person name="Dichmann D.S."/>
            <person name="Flajnik M.F."/>
            <person name="Houston D.W."/>
            <person name="Shendure J."/>
            <person name="DuPasquier L."/>
            <person name="Vize P.D."/>
            <person name="Zorn A.M."/>
            <person name="Ito M."/>
            <person name="Marcotte E.M."/>
            <person name="Wallingford J.B."/>
            <person name="Ito Y."/>
            <person name="Asashima M."/>
            <person name="Ueno N."/>
            <person name="Matsuda Y."/>
            <person name="Veenstra G.J."/>
            <person name="Fujiyama A."/>
            <person name="Harland R.M."/>
            <person name="Taira M."/>
            <person name="Rokhsar D.S."/>
        </authorList>
    </citation>
    <scope>NUCLEOTIDE SEQUENCE [LARGE SCALE GENOMIC DNA]</scope>
    <source>
        <strain evidence="2">J</strain>
    </source>
</reference>
<evidence type="ECO:0000313" key="1">
    <source>
        <dbReference type="EMBL" id="OCT74658.1"/>
    </source>
</evidence>
<dbReference type="Proteomes" id="UP000694892">
    <property type="component" value="Chromosome 6S"/>
</dbReference>
<gene>
    <name evidence="1" type="ORF">XELAEV_18033645mg</name>
</gene>
<proteinExistence type="predicted"/>
<name>A0A974HE78_XENLA</name>
<sequence>MLIGEVGGFCPLEDHTCNNSPASILSLPTWGYPSKVAYGVLQVQLAPPPLSATCATQSWPTECSQCSRCAPLTQGVVAAQSGSGTGGGLRPVKLTPSALVCAGVWADITVTHPLVPSLRSCPAPTVRLFDIPPHSPGPIQHGQTRLELSLQSAWCMATLVVWRVQVPVPRRVASSLVPLAQALYISARAGPCSKINGGVLVRIHSRRVPGF</sequence>
<evidence type="ECO:0000313" key="2">
    <source>
        <dbReference type="Proteomes" id="UP000694892"/>
    </source>
</evidence>
<accession>A0A974HE78</accession>
<protein>
    <submittedName>
        <fullName evidence="1">Uncharacterized protein</fullName>
    </submittedName>
</protein>
<dbReference type="AlphaFoldDB" id="A0A974HE78"/>
<dbReference type="EMBL" id="CM004477">
    <property type="protein sequence ID" value="OCT74658.1"/>
    <property type="molecule type" value="Genomic_DNA"/>
</dbReference>
<organism evidence="1 2">
    <name type="scientific">Xenopus laevis</name>
    <name type="common">African clawed frog</name>
    <dbReference type="NCBI Taxonomy" id="8355"/>
    <lineage>
        <taxon>Eukaryota</taxon>
        <taxon>Metazoa</taxon>
        <taxon>Chordata</taxon>
        <taxon>Craniata</taxon>
        <taxon>Vertebrata</taxon>
        <taxon>Euteleostomi</taxon>
        <taxon>Amphibia</taxon>
        <taxon>Batrachia</taxon>
        <taxon>Anura</taxon>
        <taxon>Pipoidea</taxon>
        <taxon>Pipidae</taxon>
        <taxon>Xenopodinae</taxon>
        <taxon>Xenopus</taxon>
        <taxon>Xenopus</taxon>
    </lineage>
</organism>